<feature type="transmembrane region" description="Helical" evidence="6">
    <location>
        <begin position="221"/>
        <end position="242"/>
    </location>
</feature>
<feature type="domain" description="EamA" evidence="7">
    <location>
        <begin position="155"/>
        <end position="292"/>
    </location>
</feature>
<feature type="transmembrane region" description="Helical" evidence="6">
    <location>
        <begin position="71"/>
        <end position="92"/>
    </location>
</feature>
<dbReference type="KEGG" id="fek:C1H87_01210"/>
<evidence type="ECO:0000256" key="5">
    <source>
        <dbReference type="ARBA" id="ARBA00023136"/>
    </source>
</evidence>
<keyword evidence="3 6" id="KW-0812">Transmembrane</keyword>
<dbReference type="OrthoDB" id="9812547at2"/>
<feature type="transmembrane region" description="Helical" evidence="6">
    <location>
        <begin position="7"/>
        <end position="26"/>
    </location>
</feature>
<evidence type="ECO:0000256" key="6">
    <source>
        <dbReference type="SAM" id="Phobius"/>
    </source>
</evidence>
<feature type="transmembrane region" description="Helical" evidence="6">
    <location>
        <begin position="254"/>
        <end position="269"/>
    </location>
</feature>
<dbReference type="SUPFAM" id="SSF103481">
    <property type="entry name" value="Multidrug resistance efflux transporter EmrE"/>
    <property type="match status" value="2"/>
</dbReference>
<dbReference type="PANTHER" id="PTHR32322:SF2">
    <property type="entry name" value="EAMA DOMAIN-CONTAINING PROTEIN"/>
    <property type="match status" value="1"/>
</dbReference>
<feature type="transmembrane region" description="Helical" evidence="6">
    <location>
        <begin position="125"/>
        <end position="142"/>
    </location>
</feature>
<sequence>MSISRKTILIILAFFAIYVIWGSTYLCNKIAVTELPPFFVAAIRFTSAGFIMFIIAKSIKLRLSINKKQFINCAIAGFLFLVYGNGVFIWAMRYVDSGFAALEASTQPLFVLLLMRLIDGKKMQPRSLIGVALGMIGMYLLVSQKELITNDETLLGMFMILTCVLSWSYASVFVAKADLPPNYFVSTAYQMTISGALLIIISLFIDEKWVMPINWSQDVQWSLLFLILFGGVIAFTAFNYLLKVVSTEKTSTSAYVNPVVAIILGWYILDETVTTQTIIAACILLTGVFFITSRKKIKTRTIGS</sequence>
<dbReference type="PANTHER" id="PTHR32322">
    <property type="entry name" value="INNER MEMBRANE TRANSPORTER"/>
    <property type="match status" value="1"/>
</dbReference>
<evidence type="ECO:0000256" key="4">
    <source>
        <dbReference type="ARBA" id="ARBA00022989"/>
    </source>
</evidence>
<feature type="transmembrane region" description="Helical" evidence="6">
    <location>
        <begin position="38"/>
        <end position="59"/>
    </location>
</feature>
<feature type="transmembrane region" description="Helical" evidence="6">
    <location>
        <begin position="98"/>
        <end position="118"/>
    </location>
</feature>
<dbReference type="RefSeq" id="WP_102754070.1">
    <property type="nucleotide sequence ID" value="NZ_CP025791.1"/>
</dbReference>
<keyword evidence="9" id="KW-1185">Reference proteome</keyword>
<dbReference type="Pfam" id="PF00892">
    <property type="entry name" value="EamA"/>
    <property type="match status" value="2"/>
</dbReference>
<evidence type="ECO:0000259" key="7">
    <source>
        <dbReference type="Pfam" id="PF00892"/>
    </source>
</evidence>
<evidence type="ECO:0000313" key="8">
    <source>
        <dbReference type="EMBL" id="AUP77410.1"/>
    </source>
</evidence>
<gene>
    <name evidence="8" type="ORF">C1H87_01210</name>
</gene>
<comment type="similarity">
    <text evidence="2">Belongs to the EamA transporter family.</text>
</comment>
<keyword evidence="5 6" id="KW-0472">Membrane</keyword>
<reference evidence="8 9" key="1">
    <citation type="submission" date="2018-01" db="EMBL/GenBank/DDBJ databases">
        <title>Complete genome sequence of Flavivirga eckloniae ECD14 isolated from seaweed Ecklonia cava.</title>
        <authorList>
            <person name="Lee J.H."/>
            <person name="Baik K.S."/>
            <person name="Seong C.N."/>
        </authorList>
    </citation>
    <scope>NUCLEOTIDE SEQUENCE [LARGE SCALE GENOMIC DNA]</scope>
    <source>
        <strain evidence="8 9">ECD14</strain>
    </source>
</reference>
<evidence type="ECO:0000313" key="9">
    <source>
        <dbReference type="Proteomes" id="UP000235826"/>
    </source>
</evidence>
<evidence type="ECO:0000256" key="3">
    <source>
        <dbReference type="ARBA" id="ARBA00022692"/>
    </source>
</evidence>
<feature type="transmembrane region" description="Helical" evidence="6">
    <location>
        <begin position="154"/>
        <end position="175"/>
    </location>
</feature>
<accession>A0A2K9PK34</accession>
<keyword evidence="4 6" id="KW-1133">Transmembrane helix</keyword>
<dbReference type="InterPro" id="IPR000620">
    <property type="entry name" value="EamA_dom"/>
</dbReference>
<protein>
    <submittedName>
        <fullName evidence="8">EamA family transporter</fullName>
    </submittedName>
</protein>
<dbReference type="InterPro" id="IPR050638">
    <property type="entry name" value="AA-Vitamin_Transporters"/>
</dbReference>
<organism evidence="8 9">
    <name type="scientific">Flavivirga eckloniae</name>
    <dbReference type="NCBI Taxonomy" id="1803846"/>
    <lineage>
        <taxon>Bacteria</taxon>
        <taxon>Pseudomonadati</taxon>
        <taxon>Bacteroidota</taxon>
        <taxon>Flavobacteriia</taxon>
        <taxon>Flavobacteriales</taxon>
        <taxon>Flavobacteriaceae</taxon>
        <taxon>Flavivirga</taxon>
    </lineage>
</organism>
<feature type="domain" description="EamA" evidence="7">
    <location>
        <begin position="10"/>
        <end position="142"/>
    </location>
</feature>
<feature type="transmembrane region" description="Helical" evidence="6">
    <location>
        <begin position="187"/>
        <end position="205"/>
    </location>
</feature>
<evidence type="ECO:0000256" key="2">
    <source>
        <dbReference type="ARBA" id="ARBA00007362"/>
    </source>
</evidence>
<feature type="transmembrane region" description="Helical" evidence="6">
    <location>
        <begin position="275"/>
        <end position="292"/>
    </location>
</feature>
<dbReference type="EMBL" id="CP025791">
    <property type="protein sequence ID" value="AUP77410.1"/>
    <property type="molecule type" value="Genomic_DNA"/>
</dbReference>
<dbReference type="GO" id="GO:0016020">
    <property type="term" value="C:membrane"/>
    <property type="evidence" value="ECO:0007669"/>
    <property type="project" value="UniProtKB-SubCell"/>
</dbReference>
<dbReference type="AlphaFoldDB" id="A0A2K9PK34"/>
<dbReference type="Proteomes" id="UP000235826">
    <property type="component" value="Chromosome"/>
</dbReference>
<proteinExistence type="inferred from homology"/>
<name>A0A2K9PK34_9FLAO</name>
<comment type="subcellular location">
    <subcellularLocation>
        <location evidence="1">Membrane</location>
        <topology evidence="1">Multi-pass membrane protein</topology>
    </subcellularLocation>
</comment>
<dbReference type="InterPro" id="IPR037185">
    <property type="entry name" value="EmrE-like"/>
</dbReference>
<evidence type="ECO:0000256" key="1">
    <source>
        <dbReference type="ARBA" id="ARBA00004141"/>
    </source>
</evidence>